<accession>A0ABT8S3X9</accession>
<feature type="region of interest" description="Disordered" evidence="1">
    <location>
        <begin position="38"/>
        <end position="76"/>
    </location>
</feature>
<dbReference type="EMBL" id="JAUKVY010000009">
    <property type="protein sequence ID" value="MDO1533510.1"/>
    <property type="molecule type" value="Genomic_DNA"/>
</dbReference>
<comment type="caution">
    <text evidence="2">The sequence shown here is derived from an EMBL/GenBank/DDBJ whole genome shotgun (WGS) entry which is preliminary data.</text>
</comment>
<organism evidence="2 3">
    <name type="scientific">Variovorax ginsengisoli</name>
    <dbReference type="NCBI Taxonomy" id="363844"/>
    <lineage>
        <taxon>Bacteria</taxon>
        <taxon>Pseudomonadati</taxon>
        <taxon>Pseudomonadota</taxon>
        <taxon>Betaproteobacteria</taxon>
        <taxon>Burkholderiales</taxon>
        <taxon>Comamonadaceae</taxon>
        <taxon>Variovorax</taxon>
    </lineage>
</organism>
<sequence length="76" mass="7351">MHARFASSNSEPRPGWRAVLLGLATVFALSACGGGGSSGAIPPVAGGTATSPGTSGTPATPVTPDTSAKPEMRCAP</sequence>
<dbReference type="PROSITE" id="PS51257">
    <property type="entry name" value="PROKAR_LIPOPROTEIN"/>
    <property type="match status" value="1"/>
</dbReference>
<name>A0ABT8S3X9_9BURK</name>
<keyword evidence="3" id="KW-1185">Reference proteome</keyword>
<evidence type="ECO:0000313" key="2">
    <source>
        <dbReference type="EMBL" id="MDO1533510.1"/>
    </source>
</evidence>
<proteinExistence type="predicted"/>
<evidence type="ECO:0000256" key="1">
    <source>
        <dbReference type="SAM" id="MobiDB-lite"/>
    </source>
</evidence>
<dbReference type="Proteomes" id="UP001169027">
    <property type="component" value="Unassembled WGS sequence"/>
</dbReference>
<feature type="compositionally biased region" description="Low complexity" evidence="1">
    <location>
        <begin position="39"/>
        <end position="64"/>
    </location>
</feature>
<evidence type="ECO:0000313" key="3">
    <source>
        <dbReference type="Proteomes" id="UP001169027"/>
    </source>
</evidence>
<protein>
    <submittedName>
        <fullName evidence="2">Uncharacterized protein</fullName>
    </submittedName>
</protein>
<reference evidence="2" key="1">
    <citation type="submission" date="2023-06" db="EMBL/GenBank/DDBJ databases">
        <authorList>
            <person name="Jiang Y."/>
            <person name="Liu Q."/>
        </authorList>
    </citation>
    <scope>NUCLEOTIDE SEQUENCE</scope>
    <source>
        <strain evidence="2">CGMCC 1.12090</strain>
    </source>
</reference>
<dbReference type="RefSeq" id="WP_301810198.1">
    <property type="nucleotide sequence ID" value="NZ_JAUJZH010000009.1"/>
</dbReference>
<gene>
    <name evidence="2" type="ORF">Q2T77_14535</name>
</gene>